<organism evidence="3">
    <name type="scientific">Chlorobium phaeobacteroides (strain BS1)</name>
    <dbReference type="NCBI Taxonomy" id="331678"/>
    <lineage>
        <taxon>Bacteria</taxon>
        <taxon>Pseudomonadati</taxon>
        <taxon>Chlorobiota</taxon>
        <taxon>Chlorobiia</taxon>
        <taxon>Chlorobiales</taxon>
        <taxon>Chlorobiaceae</taxon>
        <taxon>Chlorobium/Pelodictyon group</taxon>
        <taxon>Chlorobium</taxon>
    </lineage>
</organism>
<dbReference type="Pfam" id="PF03767">
    <property type="entry name" value="Acid_phosphat_B"/>
    <property type="match status" value="1"/>
</dbReference>
<evidence type="ECO:0000256" key="2">
    <source>
        <dbReference type="SAM" id="SignalP"/>
    </source>
</evidence>
<dbReference type="OrthoDB" id="395856at2"/>
<dbReference type="GO" id="GO:0009279">
    <property type="term" value="C:cell outer membrane"/>
    <property type="evidence" value="ECO:0007669"/>
    <property type="project" value="InterPro"/>
</dbReference>
<dbReference type="STRING" id="331678.Cphamn1_1079"/>
<feature type="chain" id="PRO_5002786244" evidence="2">
    <location>
        <begin position="25"/>
        <end position="275"/>
    </location>
</feature>
<name>B3EQI4_CHLPB</name>
<dbReference type="Gene3D" id="3.40.50.1000">
    <property type="entry name" value="HAD superfamily/HAD-like"/>
    <property type="match status" value="1"/>
</dbReference>
<dbReference type="HOGENOM" id="CLU_052352_0_1_10"/>
<dbReference type="EMBL" id="CP001101">
    <property type="protein sequence ID" value="ACE04017.1"/>
    <property type="molecule type" value="Genomic_DNA"/>
</dbReference>
<dbReference type="InterPro" id="IPR023214">
    <property type="entry name" value="HAD_sf"/>
</dbReference>
<evidence type="ECO:0000256" key="1">
    <source>
        <dbReference type="ARBA" id="ARBA00022729"/>
    </source>
</evidence>
<dbReference type="SUPFAM" id="SSF56784">
    <property type="entry name" value="HAD-like"/>
    <property type="match status" value="1"/>
</dbReference>
<dbReference type="PANTHER" id="PTHR31284:SF10">
    <property type="entry name" value="ACID PHOSPHATASE-LIKE PROTEIN"/>
    <property type="match status" value="1"/>
</dbReference>
<dbReference type="SFLD" id="SFLDS00003">
    <property type="entry name" value="Haloacid_Dehalogenase"/>
    <property type="match status" value="1"/>
</dbReference>
<dbReference type="PROSITE" id="PS51257">
    <property type="entry name" value="PROKAR_LIPOPROTEIN"/>
    <property type="match status" value="1"/>
</dbReference>
<protein>
    <submittedName>
        <fullName evidence="3">Acid phosphatase (Class B)</fullName>
    </submittedName>
</protein>
<gene>
    <name evidence="3" type="ordered locus">Cphamn1_1079</name>
</gene>
<dbReference type="eggNOG" id="COG2503">
    <property type="taxonomic scope" value="Bacteria"/>
</dbReference>
<keyword evidence="1 2" id="KW-0732">Signal</keyword>
<accession>B3EQI4</accession>
<dbReference type="InterPro" id="IPR006423">
    <property type="entry name" value="Lipo_e_P4"/>
</dbReference>
<dbReference type="InterPro" id="IPR005519">
    <property type="entry name" value="Acid_phosphat_B-like"/>
</dbReference>
<dbReference type="PANTHER" id="PTHR31284">
    <property type="entry name" value="ACID PHOSPHATASE-LIKE PROTEIN"/>
    <property type="match status" value="1"/>
</dbReference>
<dbReference type="AlphaFoldDB" id="B3EQI4"/>
<reference evidence="3" key="1">
    <citation type="submission" date="2008-06" db="EMBL/GenBank/DDBJ databases">
        <title>Complete sequence of Chlorobium phaeobacteroides BS1.</title>
        <authorList>
            <consortium name="US DOE Joint Genome Institute"/>
            <person name="Lucas S."/>
            <person name="Copeland A."/>
            <person name="Lapidus A."/>
            <person name="Glavina del Rio T."/>
            <person name="Dalin E."/>
            <person name="Tice H."/>
            <person name="Bruce D."/>
            <person name="Goodwin L."/>
            <person name="Pitluck S."/>
            <person name="Schmutz J."/>
            <person name="Larimer F."/>
            <person name="Land M."/>
            <person name="Hauser L."/>
            <person name="Kyrpides N."/>
            <person name="Ovchinnikova G."/>
            <person name="Li T."/>
            <person name="Liu Z."/>
            <person name="Zhao F."/>
            <person name="Overmann J."/>
            <person name="Bryant D.A."/>
            <person name="Richardson P."/>
        </authorList>
    </citation>
    <scope>NUCLEOTIDE SEQUENCE [LARGE SCALE GENOMIC DNA]</scope>
    <source>
        <strain evidence="3">BS1</strain>
    </source>
</reference>
<sequence>MKNLYRSICYGVLVLFATGCASTANDNFNSLLWMQSSAEYKANTTQAYQAAMKHIDAAISDRSWVAAEEQTGDCSKLPPAVVLDIDETVLDNSKYMGKVVLENGEWSAVTWDEWVALKDATAIPGAVGFINAMKKKNVTVIFISNRECGKRDGSESGCMQETDTIENLAKVGVTDVFPEHVLLKGEKEGWTSEKKSRREYVAKKYRIVMLFGDDLGDFLPDVKKNITPAERDRLVEENRANWGKKWFILPNPTYGSWLNVLGDPKSQYIRVYDGK</sequence>
<dbReference type="KEGG" id="cpb:Cphamn1_1079"/>
<evidence type="ECO:0000313" key="3">
    <source>
        <dbReference type="EMBL" id="ACE04017.1"/>
    </source>
</evidence>
<dbReference type="InterPro" id="IPR036412">
    <property type="entry name" value="HAD-like_sf"/>
</dbReference>
<proteinExistence type="predicted"/>
<dbReference type="SFLD" id="SFLDG01125">
    <property type="entry name" value="C1.1:_Acid_Phosphatase_Like"/>
    <property type="match status" value="1"/>
</dbReference>
<dbReference type="PIRSF" id="PIRSF019271">
    <property type="entry name" value="Acid_Ptase_C"/>
    <property type="match status" value="1"/>
</dbReference>
<feature type="signal peptide" evidence="2">
    <location>
        <begin position="1"/>
        <end position="24"/>
    </location>
</feature>